<dbReference type="Proteomes" id="UP000187455">
    <property type="component" value="Unassembled WGS sequence"/>
</dbReference>
<keyword evidence="5" id="KW-1185">Reference proteome</keyword>
<keyword evidence="1" id="KW-0677">Repeat</keyword>
<reference evidence="4 5" key="1">
    <citation type="journal article" date="2016" name="Mol. Biol. Evol.">
        <title>Genome-Wide Survey of Gut Fungi (Harpellales) Reveals the First Horizontally Transferred Ubiquitin Gene from a Mosquito Host.</title>
        <authorList>
            <person name="Wang Y."/>
            <person name="White M.M."/>
            <person name="Kvist S."/>
            <person name="Moncalvo J.M."/>
        </authorList>
    </citation>
    <scope>NUCLEOTIDE SEQUENCE [LARGE SCALE GENOMIC DNA]</scope>
    <source>
        <strain evidence="4 5">ALG-7-W6</strain>
    </source>
</reference>
<sequence>MFDRSRRNSLSDSEFRAALETLDLTYSEAEFEEIFGYLSGVDEEGNGRVEFERYIRFLVAVFEDQTGPSQLQDSFMTVSNGKPFVTRSDFIAAGLNHEQSEALAFSMPKYGNSDDKLDYNKFVESLM</sequence>
<dbReference type="AlphaFoldDB" id="A0A1R0H4X1"/>
<dbReference type="STRING" id="133383.A0A1R0H4X1"/>
<comment type="caution">
    <text evidence="4">The sequence shown here is derived from an EMBL/GenBank/DDBJ whole genome shotgun (WGS) entry which is preliminary data.</text>
</comment>
<evidence type="ECO:0000259" key="3">
    <source>
        <dbReference type="Pfam" id="PF08726"/>
    </source>
</evidence>
<dbReference type="SMART" id="SM01184">
    <property type="entry name" value="efhand_Ca_insen"/>
    <property type="match status" value="1"/>
</dbReference>
<keyword evidence="2" id="KW-0009">Actin-binding</keyword>
<dbReference type="InterPro" id="IPR011992">
    <property type="entry name" value="EF-hand-dom_pair"/>
</dbReference>
<protein>
    <submittedName>
        <fullName evidence="4">Alpha-actinin-2</fullName>
    </submittedName>
</protein>
<evidence type="ECO:0000256" key="1">
    <source>
        <dbReference type="ARBA" id="ARBA00022737"/>
    </source>
</evidence>
<evidence type="ECO:0000313" key="5">
    <source>
        <dbReference type="Proteomes" id="UP000187455"/>
    </source>
</evidence>
<feature type="domain" description="EF-hand Ca insensitive" evidence="3">
    <location>
        <begin position="64"/>
        <end position="127"/>
    </location>
</feature>
<proteinExistence type="predicted"/>
<name>A0A1R0H4X1_9FUNG</name>
<gene>
    <name evidence="4" type="ORF">AYI68_g1607</name>
</gene>
<evidence type="ECO:0000256" key="2">
    <source>
        <dbReference type="ARBA" id="ARBA00023203"/>
    </source>
</evidence>
<organism evidence="4 5">
    <name type="scientific">Smittium mucronatum</name>
    <dbReference type="NCBI Taxonomy" id="133383"/>
    <lineage>
        <taxon>Eukaryota</taxon>
        <taxon>Fungi</taxon>
        <taxon>Fungi incertae sedis</taxon>
        <taxon>Zoopagomycota</taxon>
        <taxon>Kickxellomycotina</taxon>
        <taxon>Harpellomycetes</taxon>
        <taxon>Harpellales</taxon>
        <taxon>Legeriomycetaceae</taxon>
        <taxon>Smittium</taxon>
    </lineage>
</organism>
<dbReference type="EMBL" id="LSSL01000570">
    <property type="protein sequence ID" value="OLY84230.1"/>
    <property type="molecule type" value="Genomic_DNA"/>
</dbReference>
<dbReference type="Pfam" id="PF08726">
    <property type="entry name" value="EFhand_Ca_insen"/>
    <property type="match status" value="1"/>
</dbReference>
<accession>A0A1R0H4X1</accession>
<dbReference type="Gene3D" id="1.10.238.10">
    <property type="entry name" value="EF-hand"/>
    <property type="match status" value="2"/>
</dbReference>
<dbReference type="InterPro" id="IPR014837">
    <property type="entry name" value="EF-hand_Ca_insen"/>
</dbReference>
<dbReference type="GO" id="GO:0003779">
    <property type="term" value="F:actin binding"/>
    <property type="evidence" value="ECO:0007669"/>
    <property type="project" value="UniProtKB-KW"/>
</dbReference>
<dbReference type="SUPFAM" id="SSF47473">
    <property type="entry name" value="EF-hand"/>
    <property type="match status" value="1"/>
</dbReference>
<dbReference type="OrthoDB" id="10017054at2759"/>
<evidence type="ECO:0000313" key="4">
    <source>
        <dbReference type="EMBL" id="OLY84230.1"/>
    </source>
</evidence>